<reference evidence="8" key="1">
    <citation type="submission" date="2020-04" db="EMBL/GenBank/DDBJ databases">
        <authorList>
            <person name="Neveu A P."/>
        </authorList>
    </citation>
    <scope>NUCLEOTIDE SEQUENCE</scope>
    <source>
        <tissue evidence="8">Whole embryo</tissue>
    </source>
</reference>
<dbReference type="GO" id="GO:0003723">
    <property type="term" value="F:RNA binding"/>
    <property type="evidence" value="ECO:0007669"/>
    <property type="project" value="TreeGrafter"/>
</dbReference>
<evidence type="ECO:0000259" key="7">
    <source>
        <dbReference type="Pfam" id="PF17777"/>
    </source>
</evidence>
<dbReference type="GO" id="GO:0006364">
    <property type="term" value="P:rRNA processing"/>
    <property type="evidence" value="ECO:0007669"/>
    <property type="project" value="TreeGrafter"/>
</dbReference>
<dbReference type="FunFam" id="3.30.70.1730:FF:000005">
    <property type="entry name" value="Ribosome assembly factor mrt4"/>
    <property type="match status" value="1"/>
</dbReference>
<comment type="similarity">
    <text evidence="2 6">Belongs to the universal ribosomal protein uL10 family.</text>
</comment>
<sequence>MPKSRRDKRVSLTQTKKKGLESKQSLIEEVRNCLDLYERVFIFSVSNMRNSKLKEVRNTWKHSRFFYGKNKVMALAFGKTPETEVRTGLYKLAAKLQNEVGLLFTNKTKDEVIQWFKEYSEHDHARAGNIATSTVELAEGPLTQFSHAIEPHLRKLGLPVALKKGIVTMLEEHTVCKDGDVLTPEQCKILKLLNIVMAQFTINMQYMWDKGTGEFEAFEVSPPEQIFNKVRVTSDDQEYDFVDQNMNVVESETKAETKDDLGSETETMVTGKENVPDAENLFASDMVKTPRRSSRIKNKK</sequence>
<evidence type="ECO:0000256" key="1">
    <source>
        <dbReference type="ARBA" id="ARBA00004046"/>
    </source>
</evidence>
<dbReference type="SUPFAM" id="SSF160369">
    <property type="entry name" value="Ribosomal protein L10-like"/>
    <property type="match status" value="1"/>
</dbReference>
<dbReference type="Gene3D" id="3.30.70.1730">
    <property type="match status" value="1"/>
</dbReference>
<comment type="subunit">
    <text evidence="3 6">Associates with the pre-60S ribosomal particle.</text>
</comment>
<dbReference type="Pfam" id="PF17777">
    <property type="entry name" value="RL10P_insert"/>
    <property type="match status" value="1"/>
</dbReference>
<comment type="subcellular location">
    <subcellularLocation>
        <location evidence="6">Cytoplasm</location>
    </subcellularLocation>
    <subcellularLocation>
        <location evidence="6">Nucleus</location>
        <location evidence="6">Nucleolus</location>
    </subcellularLocation>
</comment>
<keyword evidence="5 6" id="KW-0539">Nucleus</keyword>
<gene>
    <name evidence="8" type="primary">Mrto4</name>
</gene>
<dbReference type="Pfam" id="PF00466">
    <property type="entry name" value="Ribosomal_L10"/>
    <property type="match status" value="1"/>
</dbReference>
<accession>A0A6F9DM06</accession>
<dbReference type="Gene3D" id="3.90.105.20">
    <property type="match status" value="1"/>
</dbReference>
<dbReference type="InterPro" id="IPR040637">
    <property type="entry name" value="Ribosomal_uL10-like_insert"/>
</dbReference>
<dbReference type="GO" id="GO:0030687">
    <property type="term" value="C:preribosome, large subunit precursor"/>
    <property type="evidence" value="ECO:0007669"/>
    <property type="project" value="TreeGrafter"/>
</dbReference>
<dbReference type="InterPro" id="IPR033867">
    <property type="entry name" value="Mrt4"/>
</dbReference>
<dbReference type="GO" id="GO:0005737">
    <property type="term" value="C:cytoplasm"/>
    <property type="evidence" value="ECO:0007669"/>
    <property type="project" value="UniProtKB-SubCell"/>
</dbReference>
<comment type="function">
    <text evidence="1 6">Component of the ribosome assembly machinery. Nuclear paralog of the ribosomal protein P0, it binds pre-60S subunits at an early stage of assembly in the nucleolus, and is replaced by P0 in cytoplasmic pre-60S subunits and mature 80S ribosomes.</text>
</comment>
<dbReference type="InterPro" id="IPR043141">
    <property type="entry name" value="Ribosomal_uL10-like_sf"/>
</dbReference>
<dbReference type="GO" id="GO:0000956">
    <property type="term" value="P:nuclear-transcribed mRNA catabolic process"/>
    <property type="evidence" value="ECO:0007669"/>
    <property type="project" value="TreeGrafter"/>
</dbReference>
<dbReference type="AlphaFoldDB" id="A0A6F9DM06"/>
<name>A0A6F9DM06_9ASCI</name>
<dbReference type="EMBL" id="LR788156">
    <property type="protein sequence ID" value="CAB3264018.1"/>
    <property type="molecule type" value="mRNA"/>
</dbReference>
<dbReference type="GO" id="GO:0000027">
    <property type="term" value="P:ribosomal large subunit assembly"/>
    <property type="evidence" value="ECO:0007669"/>
    <property type="project" value="InterPro"/>
</dbReference>
<dbReference type="InterPro" id="IPR043164">
    <property type="entry name" value="Ribosomal_uL10-like_insert_sf"/>
</dbReference>
<organism evidence="8">
    <name type="scientific">Phallusia mammillata</name>
    <dbReference type="NCBI Taxonomy" id="59560"/>
    <lineage>
        <taxon>Eukaryota</taxon>
        <taxon>Metazoa</taxon>
        <taxon>Chordata</taxon>
        <taxon>Tunicata</taxon>
        <taxon>Ascidiacea</taxon>
        <taxon>Phlebobranchia</taxon>
        <taxon>Ascidiidae</taxon>
        <taxon>Phallusia</taxon>
    </lineage>
</organism>
<evidence type="ECO:0000256" key="5">
    <source>
        <dbReference type="ARBA" id="ARBA00023242"/>
    </source>
</evidence>
<keyword evidence="6" id="KW-0690">Ribosome biogenesis</keyword>
<proteinExistence type="evidence at transcript level"/>
<evidence type="ECO:0000313" key="8">
    <source>
        <dbReference type="EMBL" id="CAB3264018.1"/>
    </source>
</evidence>
<evidence type="ECO:0000256" key="6">
    <source>
        <dbReference type="RuleBase" id="RU364039"/>
    </source>
</evidence>
<dbReference type="GO" id="GO:0005730">
    <property type="term" value="C:nucleolus"/>
    <property type="evidence" value="ECO:0007669"/>
    <property type="project" value="UniProtKB-SubCell"/>
</dbReference>
<dbReference type="PANTHER" id="PTHR45841:SF1">
    <property type="entry name" value="MRNA TURNOVER PROTEIN 4 HOMOLOG"/>
    <property type="match status" value="1"/>
</dbReference>
<keyword evidence="4 6" id="KW-0963">Cytoplasm</keyword>
<evidence type="ECO:0000256" key="2">
    <source>
        <dbReference type="ARBA" id="ARBA00008889"/>
    </source>
</evidence>
<feature type="domain" description="Large ribosomal subunit protein uL10-like insertion" evidence="7">
    <location>
        <begin position="125"/>
        <end position="195"/>
    </location>
</feature>
<evidence type="ECO:0000256" key="3">
    <source>
        <dbReference type="ARBA" id="ARBA00011117"/>
    </source>
</evidence>
<dbReference type="CDD" id="cd05796">
    <property type="entry name" value="Ribosomal_P0_like"/>
    <property type="match status" value="1"/>
</dbReference>
<protein>
    <recommendedName>
        <fullName evidence="6">Ribosome assembly factor mrt4</fullName>
    </recommendedName>
</protein>
<dbReference type="FunFam" id="3.90.105.20:FF:000003">
    <property type="entry name" value="Ribosome assembly factor mrt4"/>
    <property type="match status" value="1"/>
</dbReference>
<dbReference type="InterPro" id="IPR051742">
    <property type="entry name" value="Ribosome_Assembly_uL10"/>
</dbReference>
<dbReference type="PANTHER" id="PTHR45841">
    <property type="entry name" value="MRNA TURNOVER PROTEIN 4 MRTO4"/>
    <property type="match status" value="1"/>
</dbReference>
<dbReference type="InterPro" id="IPR001790">
    <property type="entry name" value="Ribosomal_uL10"/>
</dbReference>
<evidence type="ECO:0000256" key="4">
    <source>
        <dbReference type="ARBA" id="ARBA00022490"/>
    </source>
</evidence>